<evidence type="ECO:0000256" key="3">
    <source>
        <dbReference type="ARBA" id="ARBA00023163"/>
    </source>
</evidence>
<keyword evidence="1" id="KW-0805">Transcription regulation</keyword>
<reference evidence="5 6" key="1">
    <citation type="submission" date="2020-08" db="EMBL/GenBank/DDBJ databases">
        <title>Genomic Encyclopedia of Type Strains, Phase IV (KMG-IV): sequencing the most valuable type-strain genomes for metagenomic binning, comparative biology and taxonomic classification.</title>
        <authorList>
            <person name="Goeker M."/>
        </authorList>
    </citation>
    <scope>NUCLEOTIDE SEQUENCE [LARGE SCALE GENOMIC DNA]</scope>
    <source>
        <strain evidence="5 6">DSM 106146</strain>
    </source>
</reference>
<dbReference type="PANTHER" id="PTHR40661">
    <property type="match status" value="1"/>
</dbReference>
<dbReference type="InterPro" id="IPR036286">
    <property type="entry name" value="LexA/Signal_pep-like_sf"/>
</dbReference>
<dbReference type="GO" id="GO:0003677">
    <property type="term" value="F:DNA binding"/>
    <property type="evidence" value="ECO:0007669"/>
    <property type="project" value="UniProtKB-KW"/>
</dbReference>
<organism evidence="5 6">
    <name type="scientific">Catenibacillus scindens</name>
    <dbReference type="NCBI Taxonomy" id="673271"/>
    <lineage>
        <taxon>Bacteria</taxon>
        <taxon>Bacillati</taxon>
        <taxon>Bacillota</taxon>
        <taxon>Clostridia</taxon>
        <taxon>Lachnospirales</taxon>
        <taxon>Lachnospiraceae</taxon>
        <taxon>Catenibacillus</taxon>
    </lineage>
</organism>
<evidence type="ECO:0000256" key="2">
    <source>
        <dbReference type="ARBA" id="ARBA00023125"/>
    </source>
</evidence>
<keyword evidence="2" id="KW-0238">DNA-binding</keyword>
<dbReference type="EMBL" id="JACHFW010000028">
    <property type="protein sequence ID" value="MBB5266339.1"/>
    <property type="molecule type" value="Genomic_DNA"/>
</dbReference>
<dbReference type="CDD" id="cd06529">
    <property type="entry name" value="S24_LexA-like"/>
    <property type="match status" value="1"/>
</dbReference>
<dbReference type="RefSeq" id="WP_183776711.1">
    <property type="nucleotide sequence ID" value="NZ_JACHFW010000028.1"/>
</dbReference>
<sequence>MYRDFGMTLAAKRKERHLNQLQLADLLNKKGLEVKSGSISKWEKNVNSPNVIQFFALCEILGIDNINDTFGIAIEENRFAQLNEEGKRKTIEYMNLLIKSGMYVREEPVYITNRTLKVFTEPASAGTGLFLDSDQYEEFEVGDDVPATADFGIRVSGDSMEPVYVNKQIVWVHQQDQLENGDIGIFYLNGDAYIKKYQKNKDNVQLISLNKKYAPIQIKPEMELRTFGKVVK</sequence>
<dbReference type="InterPro" id="IPR039418">
    <property type="entry name" value="LexA-like"/>
</dbReference>
<dbReference type="Proteomes" id="UP000543642">
    <property type="component" value="Unassembled WGS sequence"/>
</dbReference>
<gene>
    <name evidence="5" type="ORF">HNP82_003496</name>
</gene>
<dbReference type="InterPro" id="IPR010982">
    <property type="entry name" value="Lambda_DNA-bd_dom_sf"/>
</dbReference>
<evidence type="ECO:0000256" key="1">
    <source>
        <dbReference type="ARBA" id="ARBA00023015"/>
    </source>
</evidence>
<evidence type="ECO:0000313" key="6">
    <source>
        <dbReference type="Proteomes" id="UP000543642"/>
    </source>
</evidence>
<dbReference type="InterPro" id="IPR001387">
    <property type="entry name" value="Cro/C1-type_HTH"/>
</dbReference>
<evidence type="ECO:0000313" key="5">
    <source>
        <dbReference type="EMBL" id="MBB5266339.1"/>
    </source>
</evidence>
<proteinExistence type="predicted"/>
<keyword evidence="6" id="KW-1185">Reference proteome</keyword>
<dbReference type="InterPro" id="IPR015927">
    <property type="entry name" value="Peptidase_S24_S26A/B/C"/>
</dbReference>
<dbReference type="Gene3D" id="2.10.109.10">
    <property type="entry name" value="Umud Fragment, subunit A"/>
    <property type="match status" value="1"/>
</dbReference>
<dbReference type="SUPFAM" id="SSF47413">
    <property type="entry name" value="lambda repressor-like DNA-binding domains"/>
    <property type="match status" value="1"/>
</dbReference>
<dbReference type="PROSITE" id="PS50943">
    <property type="entry name" value="HTH_CROC1"/>
    <property type="match status" value="1"/>
</dbReference>
<name>A0A7W8HD89_9FIRM</name>
<dbReference type="Pfam" id="PF01381">
    <property type="entry name" value="HTH_3"/>
    <property type="match status" value="1"/>
</dbReference>
<dbReference type="PANTHER" id="PTHR40661:SF1">
    <property type="entry name" value="HTH CRO_C1-TYPE DOMAIN-CONTAINING PROTEIN"/>
    <property type="match status" value="1"/>
</dbReference>
<keyword evidence="3" id="KW-0804">Transcription</keyword>
<comment type="caution">
    <text evidence="5">The sequence shown here is derived from an EMBL/GenBank/DDBJ whole genome shotgun (WGS) entry which is preliminary data.</text>
</comment>
<dbReference type="CDD" id="cd00093">
    <property type="entry name" value="HTH_XRE"/>
    <property type="match status" value="1"/>
</dbReference>
<dbReference type="AlphaFoldDB" id="A0A7W8HD89"/>
<accession>A0A7W8HD89</accession>
<dbReference type="SUPFAM" id="SSF51306">
    <property type="entry name" value="LexA/Signal peptidase"/>
    <property type="match status" value="1"/>
</dbReference>
<dbReference type="Gene3D" id="1.10.260.40">
    <property type="entry name" value="lambda repressor-like DNA-binding domains"/>
    <property type="match status" value="1"/>
</dbReference>
<feature type="domain" description="HTH cro/C1-type" evidence="4">
    <location>
        <begin position="9"/>
        <end position="70"/>
    </location>
</feature>
<evidence type="ECO:0000259" key="4">
    <source>
        <dbReference type="PROSITE" id="PS50943"/>
    </source>
</evidence>
<protein>
    <submittedName>
        <fullName evidence="5">Phage repressor protein C with HTH and peptisase S24 domain</fullName>
    </submittedName>
</protein>
<dbReference type="Pfam" id="PF00717">
    <property type="entry name" value="Peptidase_S24"/>
    <property type="match status" value="1"/>
</dbReference>